<accession>A0A0G1UUV9</accession>
<reference evidence="10 11" key="1">
    <citation type="journal article" date="2015" name="Nature">
        <title>rRNA introns, odd ribosomes, and small enigmatic genomes across a large radiation of phyla.</title>
        <authorList>
            <person name="Brown C.T."/>
            <person name="Hug L.A."/>
            <person name="Thomas B.C."/>
            <person name="Sharon I."/>
            <person name="Castelle C.J."/>
            <person name="Singh A."/>
            <person name="Wilkins M.J."/>
            <person name="Williams K.H."/>
            <person name="Banfield J.F."/>
        </authorList>
    </citation>
    <scope>NUCLEOTIDE SEQUENCE [LARGE SCALE GENOMIC DNA]</scope>
</reference>
<dbReference type="InterPro" id="IPR027417">
    <property type="entry name" value="P-loop_NTPase"/>
</dbReference>
<feature type="region of interest" description="Disordered" evidence="7">
    <location>
        <begin position="12"/>
        <end position="36"/>
    </location>
</feature>
<dbReference type="CDD" id="cd01898">
    <property type="entry name" value="Obg"/>
    <property type="match status" value="1"/>
</dbReference>
<dbReference type="Gene3D" id="3.40.50.300">
    <property type="entry name" value="P-loop containing nucleotide triphosphate hydrolases"/>
    <property type="match status" value="1"/>
</dbReference>
<feature type="domain" description="Obg" evidence="9">
    <location>
        <begin position="1"/>
        <end position="151"/>
    </location>
</feature>
<dbReference type="GO" id="GO:0005525">
    <property type="term" value="F:GTP binding"/>
    <property type="evidence" value="ECO:0007669"/>
    <property type="project" value="UniProtKB-KW"/>
</dbReference>
<dbReference type="InterPro" id="IPR006169">
    <property type="entry name" value="GTP1_OBG_dom"/>
</dbReference>
<dbReference type="AlphaFoldDB" id="A0A0G1UUV9"/>
<gene>
    <name evidence="10" type="ORF">UY28_C0010G0002</name>
</gene>
<dbReference type="InterPro" id="IPR014100">
    <property type="entry name" value="GTP-bd_Obg/CgtA"/>
</dbReference>
<evidence type="ECO:0000256" key="4">
    <source>
        <dbReference type="ARBA" id="ARBA00022801"/>
    </source>
</evidence>
<dbReference type="EMBL" id="LCPK01000010">
    <property type="protein sequence ID" value="KKU97967.1"/>
    <property type="molecule type" value="Genomic_DNA"/>
</dbReference>
<comment type="similarity">
    <text evidence="1">Belongs to the TRAFAC class OBG-HflX-like GTPase superfamily. OBG GTPase family.</text>
</comment>
<dbReference type="SUPFAM" id="SSF52540">
    <property type="entry name" value="P-loop containing nucleoside triphosphate hydrolases"/>
    <property type="match status" value="1"/>
</dbReference>
<dbReference type="PANTHER" id="PTHR11702">
    <property type="entry name" value="DEVELOPMENTALLY REGULATED GTP-BINDING PROTEIN-RELATED"/>
    <property type="match status" value="1"/>
</dbReference>
<keyword evidence="6" id="KW-0342">GTP-binding</keyword>
<feature type="domain" description="OBG-type G" evidence="8">
    <location>
        <begin position="152"/>
        <end position="314"/>
    </location>
</feature>
<dbReference type="Pfam" id="PF01926">
    <property type="entry name" value="MMR_HSR1"/>
    <property type="match status" value="1"/>
</dbReference>
<keyword evidence="2" id="KW-0963">Cytoplasm</keyword>
<dbReference type="Gene3D" id="2.70.210.12">
    <property type="entry name" value="GTP1/OBG domain"/>
    <property type="match status" value="1"/>
</dbReference>
<keyword evidence="4" id="KW-0378">Hydrolase</keyword>
<dbReference type="Proteomes" id="UP000034694">
    <property type="component" value="Unassembled WGS sequence"/>
</dbReference>
<evidence type="ECO:0000259" key="8">
    <source>
        <dbReference type="PROSITE" id="PS51710"/>
    </source>
</evidence>
<dbReference type="PROSITE" id="PS51710">
    <property type="entry name" value="G_OBG"/>
    <property type="match status" value="1"/>
</dbReference>
<dbReference type="NCBIfam" id="NF008956">
    <property type="entry name" value="PRK12299.1"/>
    <property type="match status" value="1"/>
</dbReference>
<feature type="compositionally biased region" description="Gly residues" evidence="7">
    <location>
        <begin position="13"/>
        <end position="36"/>
    </location>
</feature>
<dbReference type="FunFam" id="2.70.210.12:FF:000001">
    <property type="entry name" value="GTPase Obg"/>
    <property type="match status" value="1"/>
</dbReference>
<keyword evidence="3" id="KW-0547">Nucleotide-binding</keyword>
<sequence>MLIDEVEITIKAGHGGPGMSSFGGHGPDGGNGGKGGDVYISVTSDLRALNQFSAEKNISAENGKAGGKNRADGKNGRDTELELPLGSVLADKASREEIELTDLQTKILICKGGLGGKGNWEFKSGKKRSPTYAQPGLTGENKKFNIVLKYLADFGLIGLPNAGKSSLLNQLTNARAEVGAYPFTTLEANLGVLEGKIIADIPGLIAGASAGKGLGIKFLKHIEKVKLLLHCIAADSENIENDYHTINKELASFSPDLASKPQAILLTKTDLLNPEQTASQKKLLEQFNHPIHEVSIYMPESIKLLKKYILEREF</sequence>
<dbReference type="Pfam" id="PF01018">
    <property type="entry name" value="GTP1_OBG"/>
    <property type="match status" value="1"/>
</dbReference>
<dbReference type="PROSITE" id="PS51883">
    <property type="entry name" value="OBG"/>
    <property type="match status" value="1"/>
</dbReference>
<evidence type="ECO:0000313" key="11">
    <source>
        <dbReference type="Proteomes" id="UP000034694"/>
    </source>
</evidence>
<dbReference type="PRINTS" id="PR00326">
    <property type="entry name" value="GTP1OBG"/>
</dbReference>
<dbReference type="GO" id="GO:0003924">
    <property type="term" value="F:GTPase activity"/>
    <property type="evidence" value="ECO:0007669"/>
    <property type="project" value="InterPro"/>
</dbReference>
<dbReference type="InterPro" id="IPR045086">
    <property type="entry name" value="OBG_GTPase"/>
</dbReference>
<keyword evidence="5" id="KW-0460">Magnesium</keyword>
<dbReference type="SUPFAM" id="SSF82051">
    <property type="entry name" value="Obg GTP-binding protein N-terminal domain"/>
    <property type="match status" value="1"/>
</dbReference>
<evidence type="ECO:0000256" key="7">
    <source>
        <dbReference type="SAM" id="MobiDB-lite"/>
    </source>
</evidence>
<name>A0A0G1UUV9_9BACT</name>
<dbReference type="NCBIfam" id="TIGR02729">
    <property type="entry name" value="Obg_CgtA"/>
    <property type="match status" value="1"/>
</dbReference>
<dbReference type="GO" id="GO:0042254">
    <property type="term" value="P:ribosome biogenesis"/>
    <property type="evidence" value="ECO:0007669"/>
    <property type="project" value="UniProtKB-UniRule"/>
</dbReference>
<feature type="compositionally biased region" description="Basic and acidic residues" evidence="7">
    <location>
        <begin position="69"/>
        <end position="79"/>
    </location>
</feature>
<dbReference type="PIRSF" id="PIRSF002401">
    <property type="entry name" value="GTP_bd_Obg/CgtA"/>
    <property type="match status" value="1"/>
</dbReference>
<dbReference type="GO" id="GO:0000287">
    <property type="term" value="F:magnesium ion binding"/>
    <property type="evidence" value="ECO:0007669"/>
    <property type="project" value="InterPro"/>
</dbReference>
<dbReference type="InterPro" id="IPR006073">
    <property type="entry name" value="GTP-bd"/>
</dbReference>
<proteinExistence type="inferred from homology"/>
<evidence type="ECO:0000256" key="5">
    <source>
        <dbReference type="ARBA" id="ARBA00022842"/>
    </source>
</evidence>
<feature type="region of interest" description="Disordered" evidence="7">
    <location>
        <begin position="59"/>
        <end position="79"/>
    </location>
</feature>
<comment type="caution">
    <text evidence="10">The sequence shown here is derived from an EMBL/GenBank/DDBJ whole genome shotgun (WGS) entry which is preliminary data.</text>
</comment>
<dbReference type="InterPro" id="IPR031167">
    <property type="entry name" value="G_OBG"/>
</dbReference>
<evidence type="ECO:0000256" key="6">
    <source>
        <dbReference type="ARBA" id="ARBA00023134"/>
    </source>
</evidence>
<dbReference type="PATRIC" id="fig|1618362.3.peg.377"/>
<evidence type="ECO:0000313" key="10">
    <source>
        <dbReference type="EMBL" id="KKU97967.1"/>
    </source>
</evidence>
<dbReference type="PANTHER" id="PTHR11702:SF31">
    <property type="entry name" value="MITOCHONDRIAL RIBOSOME-ASSOCIATED GTPASE 2"/>
    <property type="match status" value="1"/>
</dbReference>
<evidence type="ECO:0000259" key="9">
    <source>
        <dbReference type="PROSITE" id="PS51883"/>
    </source>
</evidence>
<dbReference type="InterPro" id="IPR036726">
    <property type="entry name" value="GTP1_OBG_dom_sf"/>
</dbReference>
<evidence type="ECO:0000256" key="3">
    <source>
        <dbReference type="ARBA" id="ARBA00022741"/>
    </source>
</evidence>
<evidence type="ECO:0000256" key="2">
    <source>
        <dbReference type="ARBA" id="ARBA00022490"/>
    </source>
</evidence>
<organism evidence="10 11">
    <name type="scientific">Candidatus Amesbacteria bacterium GW2011_GWB1_48_13</name>
    <dbReference type="NCBI Taxonomy" id="1618362"/>
    <lineage>
        <taxon>Bacteria</taxon>
        <taxon>Candidatus Amesiibacteriota</taxon>
    </lineage>
</organism>
<evidence type="ECO:0000256" key="1">
    <source>
        <dbReference type="ARBA" id="ARBA00007699"/>
    </source>
</evidence>
<protein>
    <submittedName>
        <fullName evidence="10">GTPase obg</fullName>
    </submittedName>
</protein>